<dbReference type="Proteomes" id="UP001177003">
    <property type="component" value="Chromosome 5"/>
</dbReference>
<evidence type="ECO:0000256" key="1">
    <source>
        <dbReference type="SAM" id="MobiDB-lite"/>
    </source>
</evidence>
<evidence type="ECO:0000313" key="2">
    <source>
        <dbReference type="EMBL" id="CAI9285265.1"/>
    </source>
</evidence>
<protein>
    <submittedName>
        <fullName evidence="2">Uncharacterized protein</fullName>
    </submittedName>
</protein>
<sequence>MSTAIVSRFPSTPSSSCGGVRVMHREPVPMEGSYWLPASGAPLFITGWELRIDSRLFVCENSLDFARKALPPTTVGDMDAMGSVVLSHNMVYVAAQALCYCVATWSFNKEYDLLAAEKASVEVVRSPLENDVDVLTQSIEGGVTRILHTSFVVGEEFGRANLKAMIDVETYDTKGQLDMAGLRLLCAFDVADDPIDGHGNSGGAVGLETGAGNGTDGGVRGAGGGDDVVEGGVGGGDDVVEGGTGGGIVVSIVGEGGGIDDDVGNNA</sequence>
<organism evidence="2 3">
    <name type="scientific">Lactuca saligna</name>
    <name type="common">Willowleaf lettuce</name>
    <dbReference type="NCBI Taxonomy" id="75948"/>
    <lineage>
        <taxon>Eukaryota</taxon>
        <taxon>Viridiplantae</taxon>
        <taxon>Streptophyta</taxon>
        <taxon>Embryophyta</taxon>
        <taxon>Tracheophyta</taxon>
        <taxon>Spermatophyta</taxon>
        <taxon>Magnoliopsida</taxon>
        <taxon>eudicotyledons</taxon>
        <taxon>Gunneridae</taxon>
        <taxon>Pentapetalae</taxon>
        <taxon>asterids</taxon>
        <taxon>campanulids</taxon>
        <taxon>Asterales</taxon>
        <taxon>Asteraceae</taxon>
        <taxon>Cichorioideae</taxon>
        <taxon>Cichorieae</taxon>
        <taxon>Lactucinae</taxon>
        <taxon>Lactuca</taxon>
    </lineage>
</organism>
<reference evidence="2" key="1">
    <citation type="submission" date="2023-04" db="EMBL/GenBank/DDBJ databases">
        <authorList>
            <person name="Vijverberg K."/>
            <person name="Xiong W."/>
            <person name="Schranz E."/>
        </authorList>
    </citation>
    <scope>NUCLEOTIDE SEQUENCE</scope>
</reference>
<proteinExistence type="predicted"/>
<gene>
    <name evidence="2" type="ORF">LSALG_LOCUS24742</name>
</gene>
<name>A0AA36E8M7_LACSI</name>
<evidence type="ECO:0000313" key="3">
    <source>
        <dbReference type="Proteomes" id="UP001177003"/>
    </source>
</evidence>
<keyword evidence="3" id="KW-1185">Reference proteome</keyword>
<feature type="region of interest" description="Disordered" evidence="1">
    <location>
        <begin position="201"/>
        <end position="226"/>
    </location>
</feature>
<dbReference type="AlphaFoldDB" id="A0AA36E8M7"/>
<dbReference type="EMBL" id="OX465081">
    <property type="protein sequence ID" value="CAI9285265.1"/>
    <property type="molecule type" value="Genomic_DNA"/>
</dbReference>
<accession>A0AA36E8M7</accession>